<dbReference type="Proteomes" id="UP000199423">
    <property type="component" value="Unassembled WGS sequence"/>
</dbReference>
<feature type="domain" description="HTH cro/C1-type" evidence="2">
    <location>
        <begin position="52"/>
        <end position="105"/>
    </location>
</feature>
<dbReference type="GO" id="GO:0003677">
    <property type="term" value="F:DNA binding"/>
    <property type="evidence" value="ECO:0007669"/>
    <property type="project" value="UniProtKB-KW"/>
</dbReference>
<dbReference type="InterPro" id="IPR010982">
    <property type="entry name" value="Lambda_DNA-bd_dom_sf"/>
</dbReference>
<keyword evidence="4" id="KW-1185">Reference proteome</keyword>
<dbReference type="EMBL" id="FPCH01000001">
    <property type="protein sequence ID" value="SFV27971.1"/>
    <property type="molecule type" value="Genomic_DNA"/>
</dbReference>
<evidence type="ECO:0000259" key="2">
    <source>
        <dbReference type="PROSITE" id="PS50943"/>
    </source>
</evidence>
<reference evidence="4" key="1">
    <citation type="submission" date="2016-10" db="EMBL/GenBank/DDBJ databases">
        <authorList>
            <person name="Varghese N."/>
            <person name="Submissions S."/>
        </authorList>
    </citation>
    <scope>NUCLEOTIDE SEQUENCE [LARGE SCALE GENOMIC DNA]</scope>
    <source>
        <strain evidence="4">DSM 1565</strain>
    </source>
</reference>
<dbReference type="InterPro" id="IPR001387">
    <property type="entry name" value="Cro/C1-type_HTH"/>
</dbReference>
<evidence type="ECO:0000313" key="3">
    <source>
        <dbReference type="EMBL" id="SFV27971.1"/>
    </source>
</evidence>
<dbReference type="SMART" id="SM00530">
    <property type="entry name" value="HTH_XRE"/>
    <property type="match status" value="1"/>
</dbReference>
<dbReference type="Pfam" id="PF13443">
    <property type="entry name" value="HTH_26"/>
    <property type="match status" value="1"/>
</dbReference>
<dbReference type="STRING" id="51670.SAMN04488557_0893"/>
<dbReference type="SUPFAM" id="SSF47413">
    <property type="entry name" value="lambda repressor-like DNA-binding domains"/>
    <property type="match status" value="1"/>
</dbReference>
<protein>
    <submittedName>
        <fullName evidence="3">Cro/C1-type HTH DNA-binding domain-containing protein</fullName>
    </submittedName>
</protein>
<dbReference type="PROSITE" id="PS50943">
    <property type="entry name" value="HTH_CROC1"/>
    <property type="match status" value="1"/>
</dbReference>
<proteinExistence type="predicted"/>
<accession>A0A1I7MZY7</accession>
<dbReference type="Gene3D" id="1.10.260.40">
    <property type="entry name" value="lambda repressor-like DNA-binding domains"/>
    <property type="match status" value="1"/>
</dbReference>
<keyword evidence="3" id="KW-0238">DNA-binding</keyword>
<organism evidence="3 4">
    <name type="scientific">Hyphomicrobium facile</name>
    <dbReference type="NCBI Taxonomy" id="51670"/>
    <lineage>
        <taxon>Bacteria</taxon>
        <taxon>Pseudomonadati</taxon>
        <taxon>Pseudomonadota</taxon>
        <taxon>Alphaproteobacteria</taxon>
        <taxon>Hyphomicrobiales</taxon>
        <taxon>Hyphomicrobiaceae</taxon>
        <taxon>Hyphomicrobium</taxon>
    </lineage>
</organism>
<evidence type="ECO:0000313" key="4">
    <source>
        <dbReference type="Proteomes" id="UP000199423"/>
    </source>
</evidence>
<sequence length="296" mass="32856">MHPDSDCVLPEKIGIFPHRRRPSPGFKTKRPMKKAVAQPAPATTRPEALERIKTAMVEKKLTQAELADAADCHEKTIQNLLGGRSVRDQTLFDVCMVLGLDFHGLRDAWHGESVALESAGGPLELRGNGGGIAPIYMGAYTRAAVDHYIGSYLTLRRSFSLADTIIAYRTDIAWDAEWPSLLFQERDRPDAPYAHRGRLYIPASSSFIHLVSLTKGAMRMVVVSQLDRAGEMRGIITTLNKQRATFIPVATPILYAQRENFDADAFGEVTPKNPAYGEYKRLLDETIAEGYARLVT</sequence>
<evidence type="ECO:0000256" key="1">
    <source>
        <dbReference type="SAM" id="MobiDB-lite"/>
    </source>
</evidence>
<gene>
    <name evidence="3" type="ORF">SAMN04488557_0893</name>
</gene>
<feature type="compositionally biased region" description="Basic residues" evidence="1">
    <location>
        <begin position="19"/>
        <end position="33"/>
    </location>
</feature>
<dbReference type="AlphaFoldDB" id="A0A1I7MZY7"/>
<dbReference type="CDD" id="cd00093">
    <property type="entry name" value="HTH_XRE"/>
    <property type="match status" value="1"/>
</dbReference>
<feature type="region of interest" description="Disordered" evidence="1">
    <location>
        <begin position="19"/>
        <end position="45"/>
    </location>
</feature>
<name>A0A1I7MZY7_9HYPH</name>